<dbReference type="Proteomes" id="UP000002620">
    <property type="component" value="Chromosome"/>
</dbReference>
<dbReference type="SUPFAM" id="SSF50249">
    <property type="entry name" value="Nucleic acid-binding proteins"/>
    <property type="match status" value="4"/>
</dbReference>
<dbReference type="Pfam" id="PF17876">
    <property type="entry name" value="CSD2"/>
    <property type="match status" value="1"/>
</dbReference>
<evidence type="ECO:0000256" key="4">
    <source>
        <dbReference type="ARBA" id="ARBA00022722"/>
    </source>
</evidence>
<dbReference type="GO" id="GO:0005829">
    <property type="term" value="C:cytosol"/>
    <property type="evidence" value="ECO:0007669"/>
    <property type="project" value="TreeGrafter"/>
</dbReference>
<dbReference type="EMBL" id="CP001785">
    <property type="protein sequence ID" value="ACX51381.1"/>
    <property type="molecule type" value="Genomic_DNA"/>
</dbReference>
<keyword evidence="6 8" id="KW-0269">Exonuclease</keyword>
<dbReference type="eggNOG" id="COG0557">
    <property type="taxonomic scope" value="Bacteria"/>
</dbReference>
<evidence type="ECO:0000256" key="7">
    <source>
        <dbReference type="ARBA" id="ARBA00022884"/>
    </source>
</evidence>
<dbReference type="PROSITE" id="PS01175">
    <property type="entry name" value="RIBONUCLEASE_II"/>
    <property type="match status" value="1"/>
</dbReference>
<evidence type="ECO:0000313" key="11">
    <source>
        <dbReference type="Proteomes" id="UP000002620"/>
    </source>
</evidence>
<organism evidence="10 11">
    <name type="scientific">Ammonifex degensii (strain DSM 10501 / KC4)</name>
    <dbReference type="NCBI Taxonomy" id="429009"/>
    <lineage>
        <taxon>Bacteria</taxon>
        <taxon>Bacillati</taxon>
        <taxon>Bacillota</taxon>
        <taxon>Clostridia</taxon>
        <taxon>Thermoanaerobacterales</taxon>
        <taxon>Thermoanaerobacteraceae</taxon>
        <taxon>Ammonifex</taxon>
    </lineage>
</organism>
<dbReference type="STRING" id="429009.Adeg_0210"/>
<feature type="domain" description="S1 motif" evidence="9">
    <location>
        <begin position="623"/>
        <end position="703"/>
    </location>
</feature>
<keyword evidence="7 8" id="KW-0694">RNA-binding</keyword>
<comment type="similarity">
    <text evidence="8">Belongs to the RNR ribonuclease family. RNase R subfamily.</text>
</comment>
<name>C9RAV4_AMMDK</name>
<comment type="subcellular location">
    <subcellularLocation>
        <location evidence="2 8">Cytoplasm</location>
    </subcellularLocation>
</comment>
<dbReference type="OrthoDB" id="9764149at2"/>
<dbReference type="EC" id="3.1.13.1" evidence="8"/>
<accession>C9RAV4</accession>
<proteinExistence type="inferred from homology"/>
<evidence type="ECO:0000256" key="5">
    <source>
        <dbReference type="ARBA" id="ARBA00022801"/>
    </source>
</evidence>
<evidence type="ECO:0000259" key="9">
    <source>
        <dbReference type="PROSITE" id="PS50126"/>
    </source>
</evidence>
<dbReference type="InterPro" id="IPR022966">
    <property type="entry name" value="RNase_II/R_CS"/>
</dbReference>
<dbReference type="Pfam" id="PF00575">
    <property type="entry name" value="S1"/>
    <property type="match status" value="1"/>
</dbReference>
<dbReference type="AlphaFoldDB" id="C9RAV4"/>
<dbReference type="InterPro" id="IPR050180">
    <property type="entry name" value="RNR_Ribonuclease"/>
</dbReference>
<comment type="catalytic activity">
    <reaction evidence="1 8">
        <text>Exonucleolytic cleavage in the 3'- to 5'-direction to yield nucleoside 5'-phosphates.</text>
        <dbReference type="EC" id="3.1.13.1"/>
    </reaction>
</comment>
<dbReference type="GO" id="GO:0003723">
    <property type="term" value="F:RNA binding"/>
    <property type="evidence" value="ECO:0007669"/>
    <property type="project" value="UniProtKB-UniRule"/>
</dbReference>
<dbReference type="NCBIfam" id="TIGR02063">
    <property type="entry name" value="RNase_R"/>
    <property type="match status" value="1"/>
</dbReference>
<evidence type="ECO:0000313" key="10">
    <source>
        <dbReference type="EMBL" id="ACX51381.1"/>
    </source>
</evidence>
<evidence type="ECO:0000256" key="8">
    <source>
        <dbReference type="HAMAP-Rule" id="MF_01895"/>
    </source>
</evidence>
<dbReference type="GO" id="GO:0006402">
    <property type="term" value="P:mRNA catabolic process"/>
    <property type="evidence" value="ECO:0007669"/>
    <property type="project" value="TreeGrafter"/>
</dbReference>
<dbReference type="InterPro" id="IPR003029">
    <property type="entry name" value="S1_domain"/>
</dbReference>
<gene>
    <name evidence="8" type="primary">rnr</name>
    <name evidence="10" type="ordered locus">Adeg_0210</name>
</gene>
<dbReference type="RefSeq" id="WP_015738259.1">
    <property type="nucleotide sequence ID" value="NC_013385.1"/>
</dbReference>
<dbReference type="HOGENOM" id="CLU_002333_4_1_9"/>
<dbReference type="HAMAP" id="MF_01895">
    <property type="entry name" value="RNase_R"/>
    <property type="match status" value="1"/>
</dbReference>
<reference evidence="10 11" key="1">
    <citation type="submission" date="2009-10" db="EMBL/GenBank/DDBJ databases">
        <title>Complete sequence of chromosome of Ammonifex degensii KC4.</title>
        <authorList>
            <consortium name="US DOE Joint Genome Institute"/>
            <person name="Kerfeld C."/>
            <person name="Goodner B."/>
            <person name="Huber H."/>
            <person name="Stetter K."/>
            <person name="Lucas S."/>
            <person name="Copeland A."/>
            <person name="Lapidus A."/>
            <person name="Glavina del Rio T."/>
            <person name="Dalin E."/>
            <person name="Tice H."/>
            <person name="Bruce D."/>
            <person name="Goodwin L."/>
            <person name="Pitluck S."/>
            <person name="Saunders E."/>
            <person name="Brettin T."/>
            <person name="Detter J.C."/>
            <person name="Han C."/>
            <person name="Larimer F."/>
            <person name="Land M."/>
            <person name="Hauser L."/>
            <person name="Kyrpides N."/>
            <person name="Ovchinnikova G."/>
            <person name="Richardson P."/>
        </authorList>
    </citation>
    <scope>NUCLEOTIDE SEQUENCE [LARGE SCALE GENOMIC DNA]</scope>
    <source>
        <strain evidence="11">DSM 10501 / KC4</strain>
    </source>
</reference>
<dbReference type="NCBIfam" id="TIGR00358">
    <property type="entry name" value="3_prime_RNase"/>
    <property type="match status" value="1"/>
</dbReference>
<keyword evidence="5 8" id="KW-0378">Hydrolase</keyword>
<dbReference type="SMART" id="SM00316">
    <property type="entry name" value="S1"/>
    <property type="match status" value="1"/>
</dbReference>
<dbReference type="PANTHER" id="PTHR23355:SF9">
    <property type="entry name" value="DIS3-LIKE EXONUCLEASE 2"/>
    <property type="match status" value="1"/>
</dbReference>
<evidence type="ECO:0000256" key="1">
    <source>
        <dbReference type="ARBA" id="ARBA00001849"/>
    </source>
</evidence>
<dbReference type="CDD" id="cd04471">
    <property type="entry name" value="S1_RNase_R"/>
    <property type="match status" value="1"/>
</dbReference>
<dbReference type="Pfam" id="PF08206">
    <property type="entry name" value="OB_RNB"/>
    <property type="match status" value="1"/>
</dbReference>
<evidence type="ECO:0000256" key="3">
    <source>
        <dbReference type="ARBA" id="ARBA00022490"/>
    </source>
</evidence>
<evidence type="ECO:0000256" key="2">
    <source>
        <dbReference type="ARBA" id="ARBA00004496"/>
    </source>
</evidence>
<dbReference type="PROSITE" id="PS50126">
    <property type="entry name" value="S1"/>
    <property type="match status" value="1"/>
</dbReference>
<protein>
    <recommendedName>
        <fullName evidence="8">Ribonuclease R</fullName>
        <shortName evidence="8">RNase R</shortName>
        <ecNumber evidence="8">3.1.13.1</ecNumber>
    </recommendedName>
</protein>
<keyword evidence="11" id="KW-1185">Reference proteome</keyword>
<sequence length="715" mass="80874">MVTKKEILEFMKAGAYRPLTLNELARIFLPDGKGLGAFKRLLREMEEEGLIYQTRAARYGLPEQFNLVVGRLECHPRGYAFLVPDREGEPDVFIPPGCLGGAMHQDRVAVRLFPGSHGRTREGEVVRVLRRAHRQLVGTLYKKRRSVFVVPDDPRLTHQVVIPKGKLNGARNGEKVVVELTTYPGPYTPAEGRVVEVLGPEDAPGMDMLVLCRRYGLPDGFPPEVEEEAENIPLTIRPEELAGRRDLREWLIVTIDGEDAKDLDDAVSLELLHDGTYRLGVHIADVSYYVREGSALDREAFQRGTSIYLPDRVIPMLPPRLSNGICSLNPEEDRLTLSVLMRVDSKGEVLEYELFPSVIRSKARLTYRAVNDYLAGRGGVPAPLPGLGRMLELMQELCLCLRRRRLKQGAIDFNLPETKVVLDEEGRTVDVYPAERGIGEQIIEEFMLLANETVARHAAKLQLPFIYRIHPQPDPEKVASLEELLASLGYQNTRLGTLEPARFQEVLEAVAGKPEERLVNAVMLRSLKQARYAAERSEHFGLASEYYTHFTSPIRRYPDLFIHRVLRETVLKGAGLSPRRRARLEKLAQEAAAQSSERERLAMEVEREAVDIKKVAFMVDKVGREYAGFISGVTNWGLYVMLENTVEGLVHVRHLTDDFYFYDEKNYALVGRHTGKRWRLGDPVRVRVLRASVPEKLVEFSLLTEAEAPDKLSCV</sequence>
<dbReference type="InterPro" id="IPR040476">
    <property type="entry name" value="CSD2"/>
</dbReference>
<dbReference type="InterPro" id="IPR001900">
    <property type="entry name" value="RNase_II/R"/>
</dbReference>
<keyword evidence="3 8" id="KW-0963">Cytoplasm</keyword>
<dbReference type="PANTHER" id="PTHR23355">
    <property type="entry name" value="RIBONUCLEASE"/>
    <property type="match status" value="1"/>
</dbReference>
<dbReference type="Pfam" id="PF00773">
    <property type="entry name" value="RNB"/>
    <property type="match status" value="1"/>
</dbReference>
<dbReference type="GO" id="GO:0008859">
    <property type="term" value="F:exoribonuclease II activity"/>
    <property type="evidence" value="ECO:0007669"/>
    <property type="project" value="UniProtKB-UniRule"/>
</dbReference>
<dbReference type="InterPro" id="IPR011805">
    <property type="entry name" value="RNase_R"/>
</dbReference>
<dbReference type="InterPro" id="IPR012340">
    <property type="entry name" value="NA-bd_OB-fold"/>
</dbReference>
<dbReference type="InterPro" id="IPR004476">
    <property type="entry name" value="RNase_II/RNase_R"/>
</dbReference>
<keyword evidence="4 8" id="KW-0540">Nuclease</keyword>
<comment type="function">
    <text evidence="8">3'-5' exoribonuclease that releases 5'-nucleoside monophosphates and is involved in maturation of structured RNAs.</text>
</comment>
<dbReference type="InterPro" id="IPR013223">
    <property type="entry name" value="RNase_B_OB_dom"/>
</dbReference>
<dbReference type="KEGG" id="adg:Adeg_0210"/>
<dbReference type="Gene3D" id="2.40.50.140">
    <property type="entry name" value="Nucleic acid-binding proteins"/>
    <property type="match status" value="2"/>
</dbReference>
<dbReference type="SMART" id="SM00955">
    <property type="entry name" value="RNB"/>
    <property type="match status" value="1"/>
</dbReference>
<evidence type="ECO:0000256" key="6">
    <source>
        <dbReference type="ARBA" id="ARBA00022839"/>
    </source>
</evidence>